<sequence>MIHMLSAFDLKDGEDPKTFETAYSAFLSDLLAEAMIAQAGPVGRRVSDTPMDTDNDRTHQFFSVMSFEDRTQLEAAYVQIAQRLSGATQSHNHVFSKVTNAVFTCWQDGVDP</sequence>
<dbReference type="InterPro" id="IPR046722">
    <property type="entry name" value="DUF6614"/>
</dbReference>
<dbReference type="RefSeq" id="WP_073254635.1">
    <property type="nucleotide sequence ID" value="NZ_FQZQ01000018.1"/>
</dbReference>
<evidence type="ECO:0000313" key="1">
    <source>
        <dbReference type="EMBL" id="SHK07691.1"/>
    </source>
</evidence>
<dbReference type="AlphaFoldDB" id="A0A1M6PIB8"/>
<dbReference type="EMBL" id="FQZQ01000018">
    <property type="protein sequence ID" value="SHK07691.1"/>
    <property type="molecule type" value="Genomic_DNA"/>
</dbReference>
<accession>A0A1M6PIB8</accession>
<proteinExistence type="predicted"/>
<organism evidence="1 2">
    <name type="scientific">Shimia gijangensis</name>
    <dbReference type="NCBI Taxonomy" id="1470563"/>
    <lineage>
        <taxon>Bacteria</taxon>
        <taxon>Pseudomonadati</taxon>
        <taxon>Pseudomonadota</taxon>
        <taxon>Alphaproteobacteria</taxon>
        <taxon>Rhodobacterales</taxon>
        <taxon>Roseobacteraceae</taxon>
    </lineage>
</organism>
<protein>
    <recommendedName>
        <fullName evidence="3">EthD domain-containing protein</fullName>
    </recommendedName>
</protein>
<gene>
    <name evidence="1" type="ORF">SAMN05444000_11854</name>
</gene>
<evidence type="ECO:0008006" key="3">
    <source>
        <dbReference type="Google" id="ProtNLM"/>
    </source>
</evidence>
<keyword evidence="2" id="KW-1185">Reference proteome</keyword>
<reference evidence="2" key="1">
    <citation type="submission" date="2016-11" db="EMBL/GenBank/DDBJ databases">
        <authorList>
            <person name="Varghese N."/>
            <person name="Submissions S."/>
        </authorList>
    </citation>
    <scope>NUCLEOTIDE SEQUENCE [LARGE SCALE GENOMIC DNA]</scope>
    <source>
        <strain evidence="2">DSM 100564</strain>
    </source>
</reference>
<name>A0A1M6PIB8_9RHOB</name>
<evidence type="ECO:0000313" key="2">
    <source>
        <dbReference type="Proteomes" id="UP000183982"/>
    </source>
</evidence>
<dbReference type="OrthoDB" id="7864818at2"/>
<dbReference type="Proteomes" id="UP000183982">
    <property type="component" value="Unassembled WGS sequence"/>
</dbReference>
<dbReference type="Pfam" id="PF20319">
    <property type="entry name" value="DUF6614"/>
    <property type="match status" value="1"/>
</dbReference>